<evidence type="ECO:0000256" key="2">
    <source>
        <dbReference type="ARBA" id="ARBA00008643"/>
    </source>
</evidence>
<dbReference type="GO" id="GO:0000444">
    <property type="term" value="C:MIS12/MIND type complex"/>
    <property type="evidence" value="ECO:0007669"/>
    <property type="project" value="TreeGrafter"/>
</dbReference>
<keyword evidence="8" id="KW-0175">Coiled coil</keyword>
<dbReference type="PANTHER" id="PTHR14527:SF2">
    <property type="entry name" value="PROTEIN MIS12 HOMOLOG"/>
    <property type="match status" value="1"/>
</dbReference>
<dbReference type="AlphaFoldDB" id="A0A914US93"/>
<dbReference type="GO" id="GO:0000070">
    <property type="term" value="P:mitotic sister chromatid segregation"/>
    <property type="evidence" value="ECO:0007669"/>
    <property type="project" value="TreeGrafter"/>
</dbReference>
<evidence type="ECO:0000256" key="7">
    <source>
        <dbReference type="ARBA" id="ARBA00022838"/>
    </source>
</evidence>
<dbReference type="GO" id="GO:0051382">
    <property type="term" value="P:kinetochore assembly"/>
    <property type="evidence" value="ECO:0007669"/>
    <property type="project" value="TreeGrafter"/>
</dbReference>
<evidence type="ECO:0000313" key="11">
    <source>
        <dbReference type="Proteomes" id="UP000887566"/>
    </source>
</evidence>
<dbReference type="WBParaSite" id="PSAMB.scaffold12120size2941.g34646.t1">
    <property type="protein sequence ID" value="PSAMB.scaffold12120size2941.g34646.t1"/>
    <property type="gene ID" value="PSAMB.scaffold12120size2941.g34646"/>
</dbReference>
<sequence>MSETDETNLHFTTPHEYETQFFQFSPRGFTDAVFNAVSQAAKRAIDSQLMTQLPEGTDEQMKRRLEQCILKRITRQSVFTNNLNKLEEHTLKHVFCIPKHICLPEDSVHEEEVAFDQYEIEESIKNMEDKIRGLRLLSEKCDKEKKKITDTIKVLDALEC</sequence>
<proteinExistence type="inferred from homology"/>
<evidence type="ECO:0000256" key="10">
    <source>
        <dbReference type="ARBA" id="ARBA00023328"/>
    </source>
</evidence>
<evidence type="ECO:0000256" key="6">
    <source>
        <dbReference type="ARBA" id="ARBA00022776"/>
    </source>
</evidence>
<comment type="similarity">
    <text evidence="2">Belongs to the mis12 family.</text>
</comment>
<keyword evidence="4" id="KW-0158">Chromosome</keyword>
<protein>
    <recommendedName>
        <fullName evidence="3">Protein MIS12 homolog</fullName>
    </recommendedName>
</protein>
<comment type="subcellular location">
    <subcellularLocation>
        <location evidence="1">Chromosome</location>
        <location evidence="1">Centromere</location>
        <location evidence="1">Kinetochore</location>
    </subcellularLocation>
</comment>
<dbReference type="PANTHER" id="PTHR14527">
    <property type="entry name" value="PROTEIN MIS12 HOMOLOG"/>
    <property type="match status" value="1"/>
</dbReference>
<evidence type="ECO:0000313" key="12">
    <source>
        <dbReference type="WBParaSite" id="PSAMB.scaffold12120size2941.g34646.t1"/>
    </source>
</evidence>
<dbReference type="InterPro" id="IPR008685">
    <property type="entry name" value="Centromere_Mis12"/>
</dbReference>
<keyword evidence="11" id="KW-1185">Reference proteome</keyword>
<evidence type="ECO:0000256" key="1">
    <source>
        <dbReference type="ARBA" id="ARBA00004629"/>
    </source>
</evidence>
<keyword evidence="10" id="KW-0137">Centromere</keyword>
<accession>A0A914US93</accession>
<dbReference type="Pfam" id="PF05859">
    <property type="entry name" value="Mis12"/>
    <property type="match status" value="1"/>
</dbReference>
<name>A0A914US93_9BILA</name>
<dbReference type="GO" id="GO:0005634">
    <property type="term" value="C:nucleus"/>
    <property type="evidence" value="ECO:0007669"/>
    <property type="project" value="InterPro"/>
</dbReference>
<evidence type="ECO:0000256" key="9">
    <source>
        <dbReference type="ARBA" id="ARBA00023306"/>
    </source>
</evidence>
<evidence type="ECO:0000256" key="5">
    <source>
        <dbReference type="ARBA" id="ARBA00022618"/>
    </source>
</evidence>
<evidence type="ECO:0000256" key="8">
    <source>
        <dbReference type="ARBA" id="ARBA00023054"/>
    </source>
</evidence>
<evidence type="ECO:0000256" key="4">
    <source>
        <dbReference type="ARBA" id="ARBA00022454"/>
    </source>
</evidence>
<keyword evidence="9" id="KW-0131">Cell cycle</keyword>
<dbReference type="GO" id="GO:0051301">
    <property type="term" value="P:cell division"/>
    <property type="evidence" value="ECO:0007669"/>
    <property type="project" value="UniProtKB-KW"/>
</dbReference>
<dbReference type="Proteomes" id="UP000887566">
    <property type="component" value="Unplaced"/>
</dbReference>
<organism evidence="11 12">
    <name type="scientific">Plectus sambesii</name>
    <dbReference type="NCBI Taxonomy" id="2011161"/>
    <lineage>
        <taxon>Eukaryota</taxon>
        <taxon>Metazoa</taxon>
        <taxon>Ecdysozoa</taxon>
        <taxon>Nematoda</taxon>
        <taxon>Chromadorea</taxon>
        <taxon>Plectida</taxon>
        <taxon>Plectina</taxon>
        <taxon>Plectoidea</taxon>
        <taxon>Plectidae</taxon>
        <taxon>Plectus</taxon>
    </lineage>
</organism>
<keyword evidence="7" id="KW-0995">Kinetochore</keyword>
<keyword evidence="5" id="KW-0132">Cell division</keyword>
<keyword evidence="6" id="KW-0498">Mitosis</keyword>
<evidence type="ECO:0000256" key="3">
    <source>
        <dbReference type="ARBA" id="ARBA00013793"/>
    </source>
</evidence>
<reference evidence="12" key="1">
    <citation type="submission" date="2022-11" db="UniProtKB">
        <authorList>
            <consortium name="WormBaseParasite"/>
        </authorList>
    </citation>
    <scope>IDENTIFICATION</scope>
</reference>